<evidence type="ECO:0000313" key="2">
    <source>
        <dbReference type="EMBL" id="TCS64625.1"/>
    </source>
</evidence>
<keyword evidence="3" id="KW-1185">Reference proteome</keyword>
<dbReference type="Proteomes" id="UP000295696">
    <property type="component" value="Unassembled WGS sequence"/>
</dbReference>
<dbReference type="InterPro" id="IPR012349">
    <property type="entry name" value="Split_barrel_FMN-bd"/>
</dbReference>
<dbReference type="SUPFAM" id="SSF50475">
    <property type="entry name" value="FMN-binding split barrel"/>
    <property type="match status" value="1"/>
</dbReference>
<name>A0A4R3JGK8_9RHOB</name>
<dbReference type="PANTHER" id="PTHR43812">
    <property type="entry name" value="BLR2425 PROTEIN"/>
    <property type="match status" value="1"/>
</dbReference>
<dbReference type="OrthoDB" id="9783347at2"/>
<evidence type="ECO:0000313" key="3">
    <source>
        <dbReference type="Proteomes" id="UP000295696"/>
    </source>
</evidence>
<organism evidence="2 3">
    <name type="scientific">Primorskyibacter sedentarius</name>
    <dbReference type="NCBI Taxonomy" id="745311"/>
    <lineage>
        <taxon>Bacteria</taxon>
        <taxon>Pseudomonadati</taxon>
        <taxon>Pseudomonadota</taxon>
        <taxon>Alphaproteobacteria</taxon>
        <taxon>Rhodobacterales</taxon>
        <taxon>Roseobacteraceae</taxon>
        <taxon>Primorskyibacter</taxon>
    </lineage>
</organism>
<dbReference type="PANTHER" id="PTHR43812:SF2">
    <property type="entry name" value="FLAVIN REDUCTASE LIKE DOMAIN-CONTAINING PROTEIN"/>
    <property type="match status" value="1"/>
</dbReference>
<dbReference type="Pfam" id="PF01613">
    <property type="entry name" value="Flavin_Reduct"/>
    <property type="match status" value="1"/>
</dbReference>
<comment type="caution">
    <text evidence="2">The sequence shown here is derived from an EMBL/GenBank/DDBJ whole genome shotgun (WGS) entry which is preliminary data.</text>
</comment>
<gene>
    <name evidence="2" type="ORF">EDD52_105186</name>
</gene>
<feature type="domain" description="Flavin reductase like" evidence="1">
    <location>
        <begin position="19"/>
        <end position="180"/>
    </location>
</feature>
<evidence type="ECO:0000259" key="1">
    <source>
        <dbReference type="SMART" id="SM00903"/>
    </source>
</evidence>
<proteinExistence type="predicted"/>
<accession>A0A4R3JGK8</accession>
<dbReference type="GO" id="GO:0016646">
    <property type="term" value="F:oxidoreductase activity, acting on the CH-NH group of donors, NAD or NADP as acceptor"/>
    <property type="evidence" value="ECO:0007669"/>
    <property type="project" value="UniProtKB-ARBA"/>
</dbReference>
<dbReference type="Gene3D" id="2.30.110.10">
    <property type="entry name" value="Electron Transport, Fmn-binding Protein, Chain A"/>
    <property type="match status" value="1"/>
</dbReference>
<dbReference type="EMBL" id="SLZU01000005">
    <property type="protein sequence ID" value="TCS64625.1"/>
    <property type="molecule type" value="Genomic_DNA"/>
</dbReference>
<dbReference type="InterPro" id="IPR002563">
    <property type="entry name" value="Flavin_Rdtase-like_dom"/>
</dbReference>
<dbReference type="AlphaFoldDB" id="A0A4R3JGK8"/>
<reference evidence="2 3" key="1">
    <citation type="submission" date="2019-03" db="EMBL/GenBank/DDBJ databases">
        <title>Genomic Encyclopedia of Type Strains, Phase IV (KMG-IV): sequencing the most valuable type-strain genomes for metagenomic binning, comparative biology and taxonomic classification.</title>
        <authorList>
            <person name="Goeker M."/>
        </authorList>
    </citation>
    <scope>NUCLEOTIDE SEQUENCE [LARGE SCALE GENOMIC DNA]</scope>
    <source>
        <strain evidence="2 3">DSM 104836</strain>
    </source>
</reference>
<dbReference type="GO" id="GO:0010181">
    <property type="term" value="F:FMN binding"/>
    <property type="evidence" value="ECO:0007669"/>
    <property type="project" value="InterPro"/>
</dbReference>
<dbReference type="SMART" id="SM00903">
    <property type="entry name" value="Flavin_Reduct"/>
    <property type="match status" value="1"/>
</dbReference>
<protein>
    <submittedName>
        <fullName evidence="2">Flavin reductase (DIM6/NTAB) family NADH-FMN oxidoreductase RutF</fullName>
    </submittedName>
</protein>
<dbReference type="RefSeq" id="WP_132244497.1">
    <property type="nucleotide sequence ID" value="NZ_SLZU01000005.1"/>
</dbReference>
<sequence length="199" mass="21387">MFYDPRSEPHGLAHNPWTALVVPRPIGWVSTLSDSGDANLAPYSFFNAVSGNPPFVMFSSAGRKDTQRNAETTGEFVVNMATAELMGAMNASSAVLGPEVDEFSLAGLEKAQCHNVSAPRVSASPVAIECVLNQVVTMTTRNGTRAASQVIIGEVVGIHIADEVIVDGVLDIRKMRPLSRLGYMDYSVIDEVFAMDRPS</sequence>